<reference evidence="1" key="1">
    <citation type="journal article" date="2014" name="Front. Microbiol.">
        <title>High frequency of phylogenetically diverse reductive dehalogenase-homologous genes in deep subseafloor sedimentary metagenomes.</title>
        <authorList>
            <person name="Kawai M."/>
            <person name="Futagami T."/>
            <person name="Toyoda A."/>
            <person name="Takaki Y."/>
            <person name="Nishi S."/>
            <person name="Hori S."/>
            <person name="Arai W."/>
            <person name="Tsubouchi T."/>
            <person name="Morono Y."/>
            <person name="Uchiyama I."/>
            <person name="Ito T."/>
            <person name="Fujiyama A."/>
            <person name="Inagaki F."/>
            <person name="Takami H."/>
        </authorList>
    </citation>
    <scope>NUCLEOTIDE SEQUENCE</scope>
    <source>
        <strain evidence="1">Expedition CK06-06</strain>
    </source>
</reference>
<accession>X0VEX5</accession>
<name>X0VEX5_9ZZZZ</name>
<protein>
    <submittedName>
        <fullName evidence="1">Uncharacterized protein</fullName>
    </submittedName>
</protein>
<dbReference type="AlphaFoldDB" id="X0VEX5"/>
<gene>
    <name evidence="1" type="ORF">S01H1_44739</name>
</gene>
<sequence length="75" mass="8461">MDEEFELTEEEYGRCINVKDGMTGCWMIPIAEKIKPIYLMNENGVDPTEKKAVIGGIETMLKIAGVENKIKIRAN</sequence>
<dbReference type="EMBL" id="BARS01028551">
    <property type="protein sequence ID" value="GAG09802.1"/>
    <property type="molecule type" value="Genomic_DNA"/>
</dbReference>
<feature type="non-terminal residue" evidence="1">
    <location>
        <position position="75"/>
    </location>
</feature>
<proteinExistence type="predicted"/>
<organism evidence="1">
    <name type="scientific">marine sediment metagenome</name>
    <dbReference type="NCBI Taxonomy" id="412755"/>
    <lineage>
        <taxon>unclassified sequences</taxon>
        <taxon>metagenomes</taxon>
        <taxon>ecological metagenomes</taxon>
    </lineage>
</organism>
<evidence type="ECO:0000313" key="1">
    <source>
        <dbReference type="EMBL" id="GAG09802.1"/>
    </source>
</evidence>
<comment type="caution">
    <text evidence="1">The sequence shown here is derived from an EMBL/GenBank/DDBJ whole genome shotgun (WGS) entry which is preliminary data.</text>
</comment>